<dbReference type="PANTHER" id="PTHR11952:SF2">
    <property type="entry name" value="LD24639P"/>
    <property type="match status" value="1"/>
</dbReference>
<evidence type="ECO:0000313" key="3">
    <source>
        <dbReference type="Proteomes" id="UP000026962"/>
    </source>
</evidence>
<evidence type="ECO:0000256" key="1">
    <source>
        <dbReference type="ARBA" id="ARBA00010401"/>
    </source>
</evidence>
<dbReference type="SUPFAM" id="SSF53448">
    <property type="entry name" value="Nucleotide-diphospho-sugar transferases"/>
    <property type="match status" value="1"/>
</dbReference>
<dbReference type="AlphaFoldDB" id="A0A0E0L5K8"/>
<dbReference type="EnsemblPlants" id="OPUNC05G22940.1">
    <property type="protein sequence ID" value="OPUNC05G22940.1"/>
    <property type="gene ID" value="OPUNC05G22940"/>
</dbReference>
<protein>
    <submittedName>
        <fullName evidence="2">Uncharacterized protein</fullName>
    </submittedName>
</protein>
<dbReference type="Gramene" id="OPUNC05G22940.4">
    <property type="protein sequence ID" value="OPUNC05G22940.4"/>
    <property type="gene ID" value="OPUNC05G22940"/>
</dbReference>
<keyword evidence="3" id="KW-1185">Reference proteome</keyword>
<name>A0A0E0L5K8_ORYPU</name>
<accession>A0A0E0L5K8</accession>
<sequence>MKEIVVGLALSAPAGRWGAVPPQALLESMNGYGQEVAFTLRDDLSPEDRELLVRDIEMSEPNALQCRLPLPTVEPVLESIVSKVEERSPEDKERWWKKGLKAIPEGKLAVVLVAGGEGTRLGSSDPKGCFDLIEGYLELAAKTIIFVAVLPGWGVGYCITVDVDLDVFARSLIICVDSTFKNKACYMDIKEENIFIRGKTVKILGAGLIDYTLEKGISNLNDVGILIERLLERTGLEDEDFPADLMQVLELLGRNPSKDFLYRMGDFDQLDVGSEFPAFNVWMDKFQQKNFLLRTIRVFNLPKNKTQQGMEDWYEDRRADLLPNVNHDKNLADGLYSAREYFKSIYNAVKHLAQTAFEKERIEPSPDEVDFVGSPQFAATYAQVQISVPKALVGVDPNGRGSHRRFAIYFPSVDDIQFSSKDEKSSTGSIVVEIKSLASSFTSVSFVHDSGINLELEEDGA</sequence>
<dbReference type="InterPro" id="IPR029044">
    <property type="entry name" value="Nucleotide-diphossugar_trans"/>
</dbReference>
<reference evidence="2" key="2">
    <citation type="submission" date="2018-05" db="EMBL/GenBank/DDBJ databases">
        <title>OpunRS2 (Oryza punctata Reference Sequence Version 2).</title>
        <authorList>
            <person name="Zhang J."/>
            <person name="Kudrna D."/>
            <person name="Lee S."/>
            <person name="Talag J."/>
            <person name="Welchert J."/>
            <person name="Wing R.A."/>
        </authorList>
    </citation>
    <scope>NUCLEOTIDE SEQUENCE [LARGE SCALE GENOMIC DNA]</scope>
</reference>
<dbReference type="GO" id="GO:0003977">
    <property type="term" value="F:UDP-N-acetylglucosamine diphosphorylase activity"/>
    <property type="evidence" value="ECO:0007669"/>
    <property type="project" value="TreeGrafter"/>
</dbReference>
<dbReference type="Proteomes" id="UP000026962">
    <property type="component" value="Chromosome 5"/>
</dbReference>
<evidence type="ECO:0000313" key="2">
    <source>
        <dbReference type="EnsemblPlants" id="OPUNC05G22940.1"/>
    </source>
</evidence>
<dbReference type="Gramene" id="OPUNC05G22940.1">
    <property type="protein sequence ID" value="OPUNC05G22940.1"/>
    <property type="gene ID" value="OPUNC05G22940"/>
</dbReference>
<dbReference type="Gene3D" id="3.90.550.10">
    <property type="entry name" value="Spore Coat Polysaccharide Biosynthesis Protein SpsA, Chain A"/>
    <property type="match status" value="1"/>
</dbReference>
<dbReference type="HOGENOM" id="CLU_593663_0_0_1"/>
<dbReference type="Gramene" id="OPUNC05G22940.3">
    <property type="protein sequence ID" value="OPUNC05G22940.3"/>
    <property type="gene ID" value="OPUNC05G22940"/>
</dbReference>
<dbReference type="PANTHER" id="PTHR11952">
    <property type="entry name" value="UDP- GLUCOSE PYROPHOSPHORYLASE"/>
    <property type="match status" value="1"/>
</dbReference>
<dbReference type="STRING" id="4537.A0A0E0L5K8"/>
<dbReference type="eggNOG" id="KOG2388">
    <property type="taxonomic scope" value="Eukaryota"/>
</dbReference>
<reference evidence="2" key="1">
    <citation type="submission" date="2015-04" db="UniProtKB">
        <authorList>
            <consortium name="EnsemblPlants"/>
        </authorList>
    </citation>
    <scope>IDENTIFICATION</scope>
</reference>
<dbReference type="EnsemblPlants" id="OPUNC05G22940.3">
    <property type="protein sequence ID" value="OPUNC05G22940.3"/>
    <property type="gene ID" value="OPUNC05G22940"/>
</dbReference>
<organism evidence="2">
    <name type="scientific">Oryza punctata</name>
    <name type="common">Red rice</name>
    <dbReference type="NCBI Taxonomy" id="4537"/>
    <lineage>
        <taxon>Eukaryota</taxon>
        <taxon>Viridiplantae</taxon>
        <taxon>Streptophyta</taxon>
        <taxon>Embryophyta</taxon>
        <taxon>Tracheophyta</taxon>
        <taxon>Spermatophyta</taxon>
        <taxon>Magnoliopsida</taxon>
        <taxon>Liliopsida</taxon>
        <taxon>Poales</taxon>
        <taxon>Poaceae</taxon>
        <taxon>BOP clade</taxon>
        <taxon>Oryzoideae</taxon>
        <taxon>Oryzeae</taxon>
        <taxon>Oryzinae</taxon>
        <taxon>Oryza</taxon>
    </lineage>
</organism>
<dbReference type="GO" id="GO:0006048">
    <property type="term" value="P:UDP-N-acetylglucosamine biosynthetic process"/>
    <property type="evidence" value="ECO:0007669"/>
    <property type="project" value="TreeGrafter"/>
</dbReference>
<dbReference type="InterPro" id="IPR039741">
    <property type="entry name" value="UDP-sugar_pyrophosphorylase"/>
</dbReference>
<dbReference type="Gramene" id="OPUNC05G22940.2">
    <property type="protein sequence ID" value="OPUNC05G22940.2"/>
    <property type="gene ID" value="OPUNC05G22940"/>
</dbReference>
<comment type="similarity">
    <text evidence="1">Belongs to the UDPGP type 1 family.</text>
</comment>
<dbReference type="EnsemblPlants" id="OPUNC05G22940.4">
    <property type="protein sequence ID" value="OPUNC05G22940.4"/>
    <property type="gene ID" value="OPUNC05G22940"/>
</dbReference>
<proteinExistence type="inferred from homology"/>
<dbReference type="EnsemblPlants" id="OPUNC05G22940.2">
    <property type="protein sequence ID" value="OPUNC05G22940.2"/>
    <property type="gene ID" value="OPUNC05G22940"/>
</dbReference>